<comment type="subcellular location">
    <subcellularLocation>
        <location evidence="1">Membrane</location>
        <topology evidence="1">Multi-pass membrane protein</topology>
    </subcellularLocation>
</comment>
<comment type="similarity">
    <text evidence="2">Belongs to the TrbL/VirB6 family.</text>
</comment>
<feature type="transmembrane region" description="Helical" evidence="6">
    <location>
        <begin position="64"/>
        <end position="88"/>
    </location>
</feature>
<dbReference type="EMBL" id="FNAV01000038">
    <property type="protein sequence ID" value="SDF62996.1"/>
    <property type="molecule type" value="Genomic_DNA"/>
</dbReference>
<evidence type="ECO:0000256" key="1">
    <source>
        <dbReference type="ARBA" id="ARBA00004141"/>
    </source>
</evidence>
<evidence type="ECO:0000313" key="8">
    <source>
        <dbReference type="Proteomes" id="UP000198994"/>
    </source>
</evidence>
<dbReference type="InterPro" id="IPR007688">
    <property type="entry name" value="Conjugal_tfr_TrbL/VirB6"/>
</dbReference>
<gene>
    <name evidence="7" type="ORF">SAMN04488105_13812</name>
</gene>
<dbReference type="STRING" id="282683.SAMN04488105_13812"/>
<feature type="transmembrane region" description="Helical" evidence="6">
    <location>
        <begin position="234"/>
        <end position="255"/>
    </location>
</feature>
<evidence type="ECO:0000256" key="4">
    <source>
        <dbReference type="ARBA" id="ARBA00022989"/>
    </source>
</evidence>
<keyword evidence="5 6" id="KW-0472">Membrane</keyword>
<accession>A0A1G7MN05</accession>
<organism evidence="7 8">
    <name type="scientific">Salipiger thiooxidans</name>
    <dbReference type="NCBI Taxonomy" id="282683"/>
    <lineage>
        <taxon>Bacteria</taxon>
        <taxon>Pseudomonadati</taxon>
        <taxon>Pseudomonadota</taxon>
        <taxon>Alphaproteobacteria</taxon>
        <taxon>Rhodobacterales</taxon>
        <taxon>Roseobacteraceae</taxon>
        <taxon>Salipiger</taxon>
    </lineage>
</organism>
<dbReference type="GO" id="GO:0016020">
    <property type="term" value="C:membrane"/>
    <property type="evidence" value="ECO:0007669"/>
    <property type="project" value="UniProtKB-SubCell"/>
</dbReference>
<dbReference type="RefSeq" id="WP_089964158.1">
    <property type="nucleotide sequence ID" value="NZ_FNAV01000038.1"/>
</dbReference>
<feature type="transmembrane region" description="Helical" evidence="6">
    <location>
        <begin position="165"/>
        <end position="184"/>
    </location>
</feature>
<keyword evidence="4 6" id="KW-1133">Transmembrane helix</keyword>
<dbReference type="GO" id="GO:0030255">
    <property type="term" value="P:protein secretion by the type IV secretion system"/>
    <property type="evidence" value="ECO:0007669"/>
    <property type="project" value="InterPro"/>
</dbReference>
<evidence type="ECO:0000313" key="7">
    <source>
        <dbReference type="EMBL" id="SDF62996.1"/>
    </source>
</evidence>
<evidence type="ECO:0000256" key="3">
    <source>
        <dbReference type="ARBA" id="ARBA00022692"/>
    </source>
</evidence>
<keyword evidence="8" id="KW-1185">Reference proteome</keyword>
<sequence>MAIIADVLSAVDRTAASVGAAAYNEVADSVIPVFRVGAVLLVAMTGINLAIQAVPMTLRNGLSLIMRIALVAIFLSSFANFDAIYGVLTETPSQLGGTVLSTTTGASVTDLYHGLDTLYIQALDLGQAVSENGSYISGALASLLMFLIAALMATISIVVICAAKLMIAVLIVVGPLAIACTLFKQSAPIFETYTKLALGFAFVPLLTAAMAGFTIATSEMLAPEPESAETIGDIIGFVVVMMLGTGLMFMVPTIAQSLGSTAIGLGQAASGTYQQAKSHSYGAVAGARGMAEGMTGRKEPKYGISSGARREGHAVGTAIASAAGGAPGSAAAAARLAVSLAQKSVAKGGK</sequence>
<dbReference type="Pfam" id="PF04610">
    <property type="entry name" value="TrbL"/>
    <property type="match status" value="1"/>
</dbReference>
<name>A0A1G7MN05_9RHOB</name>
<feature type="transmembrane region" description="Helical" evidence="6">
    <location>
        <begin position="135"/>
        <end position="158"/>
    </location>
</feature>
<reference evidence="8" key="1">
    <citation type="submission" date="2016-10" db="EMBL/GenBank/DDBJ databases">
        <authorList>
            <person name="Varghese N."/>
            <person name="Submissions S."/>
        </authorList>
    </citation>
    <scope>NUCLEOTIDE SEQUENCE [LARGE SCALE GENOMIC DNA]</scope>
    <source>
        <strain evidence="8">DSM 10146</strain>
    </source>
</reference>
<feature type="transmembrane region" description="Helical" evidence="6">
    <location>
        <begin position="33"/>
        <end position="52"/>
    </location>
</feature>
<proteinExistence type="inferred from homology"/>
<protein>
    <submittedName>
        <fullName evidence="7">Type IV secretion system protein VirB6</fullName>
    </submittedName>
</protein>
<keyword evidence="3 6" id="KW-0812">Transmembrane</keyword>
<dbReference type="Proteomes" id="UP000198994">
    <property type="component" value="Unassembled WGS sequence"/>
</dbReference>
<evidence type="ECO:0000256" key="5">
    <source>
        <dbReference type="ARBA" id="ARBA00023136"/>
    </source>
</evidence>
<evidence type="ECO:0000256" key="6">
    <source>
        <dbReference type="SAM" id="Phobius"/>
    </source>
</evidence>
<dbReference type="AlphaFoldDB" id="A0A1G7MN05"/>
<feature type="transmembrane region" description="Helical" evidence="6">
    <location>
        <begin position="196"/>
        <end position="222"/>
    </location>
</feature>
<evidence type="ECO:0000256" key="2">
    <source>
        <dbReference type="ARBA" id="ARBA00007802"/>
    </source>
</evidence>
<dbReference type="OrthoDB" id="8101026at2"/>